<dbReference type="InterPro" id="IPR036291">
    <property type="entry name" value="NAD(P)-bd_dom_sf"/>
</dbReference>
<dbReference type="Proteomes" id="UP000291144">
    <property type="component" value="Unassembled WGS sequence"/>
</dbReference>
<dbReference type="InterPro" id="IPR050463">
    <property type="entry name" value="Gfo/Idh/MocA_oxidrdct_glycsds"/>
</dbReference>
<comment type="caution">
    <text evidence="4">The sequence shown here is derived from an EMBL/GenBank/DDBJ whole genome shotgun (WGS) entry which is preliminary data.</text>
</comment>
<proteinExistence type="predicted"/>
<dbReference type="Gene3D" id="3.40.50.720">
    <property type="entry name" value="NAD(P)-binding Rossmann-like Domain"/>
    <property type="match status" value="1"/>
</dbReference>
<evidence type="ECO:0000313" key="4">
    <source>
        <dbReference type="EMBL" id="TCC61919.1"/>
    </source>
</evidence>
<name>A0A4R0KNJ0_9ACTN</name>
<evidence type="ECO:0000313" key="5">
    <source>
        <dbReference type="Proteomes" id="UP000291144"/>
    </source>
</evidence>
<sequence length="248" mass="26773">MTRVSQVTRVGIIGARGVGAIHAAVLQTLPGVEVTMIAGSGPATAAAAARRLGVRRWTADAVELVTDPEIDAVHVCTPNDQHFDVVRLSIAAGKHVLCEKPLTLVPAHADLLAAAAEQHEAITTVAYNYRYSPLVPRLQRLIADGRLGSLHTIRAGYLQNWALDRVHSWRSDPAQGGRSRVLNDIGVHLIDLVEFVSGTRLERLDTTFTALDGLAPGATMSPSRPHSVPTVWRCRSWPPRSPPAVRTH</sequence>
<evidence type="ECO:0000256" key="1">
    <source>
        <dbReference type="ARBA" id="ARBA00023002"/>
    </source>
</evidence>
<dbReference type="OrthoDB" id="9815825at2"/>
<dbReference type="GO" id="GO:0016491">
    <property type="term" value="F:oxidoreductase activity"/>
    <property type="evidence" value="ECO:0007669"/>
    <property type="project" value="UniProtKB-KW"/>
</dbReference>
<dbReference type="SUPFAM" id="SSF51735">
    <property type="entry name" value="NAD(P)-binding Rossmann-fold domains"/>
    <property type="match status" value="1"/>
</dbReference>
<dbReference type="GO" id="GO:0000166">
    <property type="term" value="F:nucleotide binding"/>
    <property type="evidence" value="ECO:0007669"/>
    <property type="project" value="InterPro"/>
</dbReference>
<accession>A0A4R0KNJ0</accession>
<dbReference type="Pfam" id="PF01408">
    <property type="entry name" value="GFO_IDH_MocA"/>
    <property type="match status" value="1"/>
</dbReference>
<dbReference type="PANTHER" id="PTHR43818:SF11">
    <property type="entry name" value="BCDNA.GH03377"/>
    <property type="match status" value="1"/>
</dbReference>
<keyword evidence="1" id="KW-0560">Oxidoreductase</keyword>
<dbReference type="InterPro" id="IPR055170">
    <property type="entry name" value="GFO_IDH_MocA-like_dom"/>
</dbReference>
<evidence type="ECO:0000259" key="3">
    <source>
        <dbReference type="Pfam" id="PF22725"/>
    </source>
</evidence>
<reference evidence="4 5" key="1">
    <citation type="submission" date="2019-02" db="EMBL/GenBank/DDBJ databases">
        <title>Kribbella capetownensis sp. nov. and Kribbella speibonae sp. nov., isolated from soil.</title>
        <authorList>
            <person name="Curtis S.M."/>
            <person name="Norton I."/>
            <person name="Everest G.J."/>
            <person name="Meyers P.R."/>
        </authorList>
    </citation>
    <scope>NUCLEOTIDE SEQUENCE [LARGE SCALE GENOMIC DNA]</scope>
    <source>
        <strain evidence="4 5">NRRL B-24813</strain>
    </source>
</reference>
<dbReference type="Gene3D" id="3.30.360.10">
    <property type="entry name" value="Dihydrodipicolinate Reductase, domain 2"/>
    <property type="match status" value="1"/>
</dbReference>
<dbReference type="Pfam" id="PF22725">
    <property type="entry name" value="GFO_IDH_MocA_C3"/>
    <property type="match status" value="1"/>
</dbReference>
<dbReference type="RefSeq" id="WP_131355223.1">
    <property type="nucleotide sequence ID" value="NZ_SJKB01000004.1"/>
</dbReference>
<feature type="domain" description="Gfo/Idh/MocA-like oxidoreductase N-terminal" evidence="2">
    <location>
        <begin position="9"/>
        <end position="127"/>
    </location>
</feature>
<keyword evidence="5" id="KW-1185">Reference proteome</keyword>
<dbReference type="InterPro" id="IPR000683">
    <property type="entry name" value="Gfo/Idh/MocA-like_OxRdtase_N"/>
</dbReference>
<dbReference type="PANTHER" id="PTHR43818">
    <property type="entry name" value="BCDNA.GH03377"/>
    <property type="match status" value="1"/>
</dbReference>
<gene>
    <name evidence="4" type="ORF">E0H73_14375</name>
</gene>
<dbReference type="AlphaFoldDB" id="A0A4R0KNJ0"/>
<dbReference type="EMBL" id="SJKB01000004">
    <property type="protein sequence ID" value="TCC61919.1"/>
    <property type="molecule type" value="Genomic_DNA"/>
</dbReference>
<organism evidence="4 5">
    <name type="scientific">Kribbella pittospori</name>
    <dbReference type="NCBI Taxonomy" id="722689"/>
    <lineage>
        <taxon>Bacteria</taxon>
        <taxon>Bacillati</taxon>
        <taxon>Actinomycetota</taxon>
        <taxon>Actinomycetes</taxon>
        <taxon>Propionibacteriales</taxon>
        <taxon>Kribbellaceae</taxon>
        <taxon>Kribbella</taxon>
    </lineage>
</organism>
<evidence type="ECO:0000259" key="2">
    <source>
        <dbReference type="Pfam" id="PF01408"/>
    </source>
</evidence>
<protein>
    <submittedName>
        <fullName evidence="4">Gfo/Idh/MocA family oxidoreductase</fullName>
    </submittedName>
</protein>
<feature type="domain" description="GFO/IDH/MocA-like oxidoreductase" evidence="3">
    <location>
        <begin position="137"/>
        <end position="209"/>
    </location>
</feature>